<reference evidence="5 7" key="2">
    <citation type="submission" date="2018-11" db="EMBL/GenBank/DDBJ databases">
        <authorList>
            <consortium name="Pathogen Informatics"/>
        </authorList>
    </citation>
    <scope>NUCLEOTIDE SEQUENCE [LARGE SCALE GENOMIC DNA]</scope>
</reference>
<gene>
    <name evidence="5" type="ORF">DME_LOCUS5201</name>
</gene>
<dbReference type="PANTHER" id="PTHR13000:SF0">
    <property type="entry name" value="NUCLEOPORIN P54"/>
    <property type="match status" value="1"/>
</dbReference>
<dbReference type="WBParaSite" id="DME_0000084101-mRNA-1">
    <property type="protein sequence ID" value="DME_0000084101-mRNA-1"/>
    <property type="gene ID" value="DME_0000084101"/>
</dbReference>
<dbReference type="AlphaFoldDB" id="A0A0N4U2E2"/>
<keyword evidence="7" id="KW-1185">Reference proteome</keyword>
<dbReference type="GO" id="GO:0006999">
    <property type="term" value="P:nuclear pore organization"/>
    <property type="evidence" value="ECO:0007669"/>
    <property type="project" value="TreeGrafter"/>
</dbReference>
<evidence type="ECO:0000256" key="1">
    <source>
        <dbReference type="ARBA" id="ARBA00004123"/>
    </source>
</evidence>
<accession>A0A0N4U2E2</accession>
<dbReference type="Proteomes" id="UP000274756">
    <property type="component" value="Unassembled WGS sequence"/>
</dbReference>
<dbReference type="STRING" id="318479.A0A0N4U2E2"/>
<evidence type="ECO:0000256" key="3">
    <source>
        <dbReference type="ARBA" id="ARBA00023242"/>
    </source>
</evidence>
<dbReference type="InterPro" id="IPR025712">
    <property type="entry name" value="Nup54_alpha-helical_dom"/>
</dbReference>
<evidence type="ECO:0000256" key="2">
    <source>
        <dbReference type="ARBA" id="ARBA00022448"/>
    </source>
</evidence>
<evidence type="ECO:0000313" key="5">
    <source>
        <dbReference type="EMBL" id="VDN55228.1"/>
    </source>
</evidence>
<dbReference type="GO" id="GO:0044613">
    <property type="term" value="C:nuclear pore central transport channel"/>
    <property type="evidence" value="ECO:0007669"/>
    <property type="project" value="TreeGrafter"/>
</dbReference>
<evidence type="ECO:0000313" key="8">
    <source>
        <dbReference type="WBParaSite" id="DME_0000084101-mRNA-1"/>
    </source>
</evidence>
<dbReference type="Proteomes" id="UP000038040">
    <property type="component" value="Unplaced"/>
</dbReference>
<dbReference type="Pfam" id="PF13874">
    <property type="entry name" value="Nup54"/>
    <property type="match status" value="1"/>
</dbReference>
<comment type="subcellular location">
    <subcellularLocation>
        <location evidence="1">Nucleus</location>
    </subcellularLocation>
</comment>
<dbReference type="GO" id="GO:0036228">
    <property type="term" value="P:protein localization to nuclear inner membrane"/>
    <property type="evidence" value="ECO:0007669"/>
    <property type="project" value="TreeGrafter"/>
</dbReference>
<protein>
    <submittedName>
        <fullName evidence="8">Nup54 domain-containing protein</fullName>
    </submittedName>
</protein>
<evidence type="ECO:0000313" key="7">
    <source>
        <dbReference type="Proteomes" id="UP000274756"/>
    </source>
</evidence>
<reference evidence="8" key="1">
    <citation type="submission" date="2017-02" db="UniProtKB">
        <authorList>
            <consortium name="WormBaseParasite"/>
        </authorList>
    </citation>
    <scope>IDENTIFICATION</scope>
</reference>
<dbReference type="GO" id="GO:0017056">
    <property type="term" value="F:structural constituent of nuclear pore"/>
    <property type="evidence" value="ECO:0007669"/>
    <property type="project" value="TreeGrafter"/>
</dbReference>
<keyword evidence="2" id="KW-0813">Transport</keyword>
<sequence length="455" mass="51314">MGICHFPLWYCVGEISAARTLFGPTTPAATTTTTSLLSSTAATSFKPSGLFSAPVIQPTVSQAAPTYMPTLQDIIQNSDALIRCSTSPELYGDERDSLIAKFNQLQAACGVGKGYYKTDLPPLEFKVDGPFYLYKAVVYNRNSDYKESDGMVVLTLSVPYEQITDGVRQKLVDALNVILGNNINLRAHLEHVRTLPGNNTEVLFYVTEKGKVRISSMELYNYLKQPAQEAELKNQLYVSSIVPRARIEGTALQNYLQNPPSGFDAQIWQQAINDNPDPEKLIPYVIRGFEELRTRQELQISQTNDQNRALDALKARVQATHGSIIDGQNELCYYHQKQKQLSHRILRCLSLQFLIQRYSVSVDEQEEKLESHLEAVNASILGPNQLKIYVRHLTQMFRDNREALKNSIPPNIAISKAYIDQLRRYLGRVQNALEKVVSIIESDKNDLEIVTRNIQ</sequence>
<keyword evidence="3" id="KW-0539">Nucleus</keyword>
<organism evidence="6 8">
    <name type="scientific">Dracunculus medinensis</name>
    <name type="common">Guinea worm</name>
    <dbReference type="NCBI Taxonomy" id="318479"/>
    <lineage>
        <taxon>Eukaryota</taxon>
        <taxon>Metazoa</taxon>
        <taxon>Ecdysozoa</taxon>
        <taxon>Nematoda</taxon>
        <taxon>Chromadorea</taxon>
        <taxon>Rhabditida</taxon>
        <taxon>Spirurina</taxon>
        <taxon>Dracunculoidea</taxon>
        <taxon>Dracunculidae</taxon>
        <taxon>Dracunculus</taxon>
    </lineage>
</organism>
<dbReference type="OrthoDB" id="6162375at2759"/>
<dbReference type="EMBL" id="UYYG01001151">
    <property type="protein sequence ID" value="VDN55228.1"/>
    <property type="molecule type" value="Genomic_DNA"/>
</dbReference>
<dbReference type="InterPro" id="IPR024864">
    <property type="entry name" value="Nup54/Nup57/Nup44"/>
</dbReference>
<evidence type="ECO:0000313" key="6">
    <source>
        <dbReference type="Proteomes" id="UP000038040"/>
    </source>
</evidence>
<dbReference type="GO" id="GO:0006607">
    <property type="term" value="P:NLS-bearing protein import into nucleus"/>
    <property type="evidence" value="ECO:0007669"/>
    <property type="project" value="TreeGrafter"/>
</dbReference>
<proteinExistence type="predicted"/>
<feature type="domain" description="Nucleoporin Nup54 alpha-helical" evidence="4">
    <location>
        <begin position="259"/>
        <end position="393"/>
    </location>
</feature>
<name>A0A0N4U2E2_DRAME</name>
<dbReference type="PANTHER" id="PTHR13000">
    <property type="entry name" value="NUCLEOPORIN P54"/>
    <property type="match status" value="1"/>
</dbReference>
<evidence type="ECO:0000259" key="4">
    <source>
        <dbReference type="Pfam" id="PF13874"/>
    </source>
</evidence>